<evidence type="ECO:0000256" key="1">
    <source>
        <dbReference type="SAM" id="MobiDB-lite"/>
    </source>
</evidence>
<dbReference type="AlphaFoldDB" id="A0A9N8DBR9"/>
<dbReference type="Gene3D" id="3.10.450.50">
    <property type="match status" value="1"/>
</dbReference>
<accession>A0A9N8DBR9</accession>
<evidence type="ECO:0008006" key="4">
    <source>
        <dbReference type="Google" id="ProtNLM"/>
    </source>
</evidence>
<proteinExistence type="predicted"/>
<comment type="caution">
    <text evidence="2">The sequence shown here is derived from an EMBL/GenBank/DDBJ whole genome shotgun (WGS) entry which is preliminary data.</text>
</comment>
<protein>
    <recommendedName>
        <fullName evidence="4">SnoaL-like domain-containing protein</fullName>
    </recommendedName>
</protein>
<organism evidence="2 3">
    <name type="scientific">Seminavis robusta</name>
    <dbReference type="NCBI Taxonomy" id="568900"/>
    <lineage>
        <taxon>Eukaryota</taxon>
        <taxon>Sar</taxon>
        <taxon>Stramenopiles</taxon>
        <taxon>Ochrophyta</taxon>
        <taxon>Bacillariophyta</taxon>
        <taxon>Bacillariophyceae</taxon>
        <taxon>Bacillariophycidae</taxon>
        <taxon>Naviculales</taxon>
        <taxon>Naviculaceae</taxon>
        <taxon>Seminavis</taxon>
    </lineage>
</organism>
<evidence type="ECO:0000313" key="3">
    <source>
        <dbReference type="Proteomes" id="UP001153069"/>
    </source>
</evidence>
<dbReference type="EMBL" id="CAICTM010000010">
    <property type="protein sequence ID" value="CAB9496819.1"/>
    <property type="molecule type" value="Genomic_DNA"/>
</dbReference>
<dbReference type="Proteomes" id="UP001153069">
    <property type="component" value="Unassembled WGS sequence"/>
</dbReference>
<dbReference type="InterPro" id="IPR032710">
    <property type="entry name" value="NTF2-like_dom_sf"/>
</dbReference>
<feature type="compositionally biased region" description="Polar residues" evidence="1">
    <location>
        <begin position="34"/>
        <end position="53"/>
    </location>
</feature>
<dbReference type="SUPFAM" id="SSF54427">
    <property type="entry name" value="NTF2-like"/>
    <property type="match status" value="1"/>
</dbReference>
<keyword evidence="3" id="KW-1185">Reference proteome</keyword>
<gene>
    <name evidence="2" type="ORF">SEMRO_10_G007850.1</name>
</gene>
<name>A0A9N8DBR9_9STRA</name>
<sequence>MNIKHIFQPKKWTLTSKQPDAEDPAVQKKVGASKNDTMRCSATTFSSDVSMSTHKSKTSRSSSKSGGRSRKSSKSSKSGNRPHQISKIPESIVEYQSPNEKVIIAFLKAWNNHSNFEETLSFFDSKDTPVKLEDGKSLTGEIFAAERQKVYKSFPDITFTYESLKEDGHGVVVVDELHVCGTHTGEPYGFAHFPPAPTSNRRVVNDPERLWFKVKDGKVVLMQVISLGDVTGPPGLYVQVGGKLEMPPPGN</sequence>
<reference evidence="2" key="1">
    <citation type="submission" date="2020-06" db="EMBL/GenBank/DDBJ databases">
        <authorList>
            <consortium name="Plant Systems Biology data submission"/>
        </authorList>
    </citation>
    <scope>NUCLEOTIDE SEQUENCE</scope>
    <source>
        <strain evidence="2">D6</strain>
    </source>
</reference>
<feature type="region of interest" description="Disordered" evidence="1">
    <location>
        <begin position="1"/>
        <end position="90"/>
    </location>
</feature>
<evidence type="ECO:0000313" key="2">
    <source>
        <dbReference type="EMBL" id="CAB9496819.1"/>
    </source>
</evidence>